<accession>W7YPU0</accession>
<feature type="transmembrane region" description="Helical" evidence="8">
    <location>
        <begin position="339"/>
        <end position="361"/>
    </location>
</feature>
<dbReference type="OrthoDB" id="1116352at2"/>
<keyword evidence="8" id="KW-1133">Transmembrane helix</keyword>
<keyword evidence="11" id="KW-1185">Reference proteome</keyword>
<dbReference type="Pfam" id="PF13374">
    <property type="entry name" value="TPR_10"/>
    <property type="match status" value="1"/>
</dbReference>
<feature type="domain" description="Histidine kinase" evidence="9">
    <location>
        <begin position="394"/>
        <end position="612"/>
    </location>
</feature>
<dbReference type="Gene3D" id="1.10.287.130">
    <property type="match status" value="1"/>
</dbReference>
<evidence type="ECO:0000256" key="5">
    <source>
        <dbReference type="ARBA" id="ARBA00022777"/>
    </source>
</evidence>
<sequence length="613" mass="69608">MLQTNVWGESRYVDSLIYKYERTSWNNKNDSLAYQLCYNISYAANHPQTALKYAILAYQHSIKFGDLQNQAASKFLESYPYAAMGKLDKAIASLLEAKKLYTQSNSKSGIATCLLKLAGIYENNRDFQLSEHSYLKAIARLKVLEDSLKISIAHINLGELYRHTNKLNDALHHFNLAAHYQNDSLTNSTLAYIQGNIGLVYTAQNKLDSAKLLLNKAIEILALQNDNYATSSYLDGLAHIYLKKGQYNKAEQIAHKSLHLAEEYGLIEQMRDACLRLSDIYQVKKNYKKAYLHHKQYVRYRDSINNEETIRKIAQFNTKYLVAQKQKEVDKEKEEKERYITVTALSVSVLSLLLVLSFFGIKTNKERKRTNLKLEEQRKELEIANATKNRFFSILSHDLRSPLATFHSYSEIIEICAKNNEVEQLIMISQEMLSSSANLLDLLDNLLQWGVYQMETVRILPTAINLKEAVLTEIQHLHHVASKKQIDIRTHIDPELTTINDQAKLGITIRNLINNAIKFTAPQGTVTISTAVINNKVALKIADSGKGMTPEQKDSFLNSRIINSTYGTQNEKGVGLGLQLVCEFIKNSGASISVDSKLNKGTCFTIIFENNKK</sequence>
<keyword evidence="8" id="KW-0472">Membrane</keyword>
<evidence type="ECO:0000313" key="11">
    <source>
        <dbReference type="Proteomes" id="UP000019402"/>
    </source>
</evidence>
<evidence type="ECO:0000259" key="9">
    <source>
        <dbReference type="PROSITE" id="PS50109"/>
    </source>
</evidence>
<dbReference type="PANTHER" id="PTHR43711:SF1">
    <property type="entry name" value="HISTIDINE KINASE 1"/>
    <property type="match status" value="1"/>
</dbReference>
<keyword evidence="8" id="KW-0812">Transmembrane</keyword>
<evidence type="ECO:0000256" key="2">
    <source>
        <dbReference type="ARBA" id="ARBA00012438"/>
    </source>
</evidence>
<gene>
    <name evidence="10" type="ORF">JCM21142_83176</name>
</gene>
<dbReference type="Proteomes" id="UP000019402">
    <property type="component" value="Unassembled WGS sequence"/>
</dbReference>
<dbReference type="InterPro" id="IPR036890">
    <property type="entry name" value="HATPase_C_sf"/>
</dbReference>
<feature type="coiled-coil region" evidence="7">
    <location>
        <begin position="322"/>
        <end position="389"/>
    </location>
</feature>
<dbReference type="Pfam" id="PF13181">
    <property type="entry name" value="TPR_8"/>
    <property type="match status" value="1"/>
</dbReference>
<dbReference type="InterPro" id="IPR019734">
    <property type="entry name" value="TPR_rpt"/>
</dbReference>
<dbReference type="InterPro" id="IPR003661">
    <property type="entry name" value="HisK_dim/P_dom"/>
</dbReference>
<keyword evidence="4" id="KW-0808">Transferase</keyword>
<keyword evidence="7" id="KW-0175">Coiled coil</keyword>
<dbReference type="Gene3D" id="1.25.40.10">
    <property type="entry name" value="Tetratricopeptide repeat domain"/>
    <property type="match status" value="2"/>
</dbReference>
<dbReference type="eggNOG" id="COG0457">
    <property type="taxonomic scope" value="Bacteria"/>
</dbReference>
<organism evidence="10 11">
    <name type="scientific">Saccharicrinis fermentans DSM 9555 = JCM 21142</name>
    <dbReference type="NCBI Taxonomy" id="869213"/>
    <lineage>
        <taxon>Bacteria</taxon>
        <taxon>Pseudomonadati</taxon>
        <taxon>Bacteroidota</taxon>
        <taxon>Bacteroidia</taxon>
        <taxon>Marinilabiliales</taxon>
        <taxon>Marinilabiliaceae</taxon>
        <taxon>Saccharicrinis</taxon>
    </lineage>
</organism>
<dbReference type="PRINTS" id="PR00344">
    <property type="entry name" value="BCTRLSENSOR"/>
</dbReference>
<dbReference type="Gene3D" id="3.30.565.10">
    <property type="entry name" value="Histidine kinase-like ATPase, C-terminal domain"/>
    <property type="match status" value="1"/>
</dbReference>
<proteinExistence type="predicted"/>
<dbReference type="EMBL" id="BAMD01000046">
    <property type="protein sequence ID" value="GAF04469.1"/>
    <property type="molecule type" value="Genomic_DNA"/>
</dbReference>
<dbReference type="EC" id="2.7.13.3" evidence="2"/>
<evidence type="ECO:0000256" key="3">
    <source>
        <dbReference type="ARBA" id="ARBA00022553"/>
    </source>
</evidence>
<dbReference type="InterPro" id="IPR004358">
    <property type="entry name" value="Sig_transdc_His_kin-like_C"/>
</dbReference>
<comment type="catalytic activity">
    <reaction evidence="1">
        <text>ATP + protein L-histidine = ADP + protein N-phospho-L-histidine.</text>
        <dbReference type="EC" id="2.7.13.3"/>
    </reaction>
</comment>
<reference evidence="10 11" key="1">
    <citation type="journal article" date="2014" name="Genome Announc.">
        <title>Draft Genome Sequence of Cytophaga fermentans JCM 21142T, a Facultative Anaerobe Isolated from Marine Mud.</title>
        <authorList>
            <person name="Starns D."/>
            <person name="Oshima K."/>
            <person name="Suda W."/>
            <person name="Iino T."/>
            <person name="Yuki M."/>
            <person name="Inoue J."/>
            <person name="Kitamura K."/>
            <person name="Iida T."/>
            <person name="Darby A."/>
            <person name="Hattori M."/>
            <person name="Ohkuma M."/>
        </authorList>
    </citation>
    <scope>NUCLEOTIDE SEQUENCE [LARGE SCALE GENOMIC DNA]</scope>
    <source>
        <strain evidence="10 11">JCM 21142</strain>
    </source>
</reference>
<dbReference type="InterPro" id="IPR011990">
    <property type="entry name" value="TPR-like_helical_dom_sf"/>
</dbReference>
<evidence type="ECO:0000256" key="4">
    <source>
        <dbReference type="ARBA" id="ARBA00022679"/>
    </source>
</evidence>
<dbReference type="InterPro" id="IPR005467">
    <property type="entry name" value="His_kinase_dom"/>
</dbReference>
<keyword evidence="3" id="KW-0597">Phosphoprotein</keyword>
<comment type="caution">
    <text evidence="10">The sequence shown here is derived from an EMBL/GenBank/DDBJ whole genome shotgun (WGS) entry which is preliminary data.</text>
</comment>
<dbReference type="AlphaFoldDB" id="W7YPU0"/>
<protein>
    <recommendedName>
        <fullName evidence="2">histidine kinase</fullName>
        <ecNumber evidence="2">2.7.13.3</ecNumber>
    </recommendedName>
</protein>
<evidence type="ECO:0000256" key="8">
    <source>
        <dbReference type="SAM" id="Phobius"/>
    </source>
</evidence>
<dbReference type="Pfam" id="PF02518">
    <property type="entry name" value="HATPase_c"/>
    <property type="match status" value="1"/>
</dbReference>
<dbReference type="InterPro" id="IPR050736">
    <property type="entry name" value="Sensor_HK_Regulatory"/>
</dbReference>
<name>W7YPU0_9BACT</name>
<evidence type="ECO:0000256" key="1">
    <source>
        <dbReference type="ARBA" id="ARBA00000085"/>
    </source>
</evidence>
<evidence type="ECO:0000256" key="6">
    <source>
        <dbReference type="ARBA" id="ARBA00023012"/>
    </source>
</evidence>
<dbReference type="STRING" id="869213.GCA_000517085_04050"/>
<dbReference type="PROSITE" id="PS50109">
    <property type="entry name" value="HIS_KIN"/>
    <property type="match status" value="1"/>
</dbReference>
<dbReference type="SMART" id="SM00387">
    <property type="entry name" value="HATPase_c"/>
    <property type="match status" value="1"/>
</dbReference>
<evidence type="ECO:0000313" key="10">
    <source>
        <dbReference type="EMBL" id="GAF04469.1"/>
    </source>
</evidence>
<dbReference type="GO" id="GO:0000155">
    <property type="term" value="F:phosphorelay sensor kinase activity"/>
    <property type="evidence" value="ECO:0007669"/>
    <property type="project" value="InterPro"/>
</dbReference>
<keyword evidence="6" id="KW-0902">Two-component regulatory system</keyword>
<dbReference type="CDD" id="cd00082">
    <property type="entry name" value="HisKA"/>
    <property type="match status" value="1"/>
</dbReference>
<dbReference type="SUPFAM" id="SSF48452">
    <property type="entry name" value="TPR-like"/>
    <property type="match status" value="2"/>
</dbReference>
<keyword evidence="5 10" id="KW-0418">Kinase</keyword>
<dbReference type="CDD" id="cd00075">
    <property type="entry name" value="HATPase"/>
    <property type="match status" value="1"/>
</dbReference>
<dbReference type="SUPFAM" id="SSF47384">
    <property type="entry name" value="Homodimeric domain of signal transducing histidine kinase"/>
    <property type="match status" value="1"/>
</dbReference>
<dbReference type="SMART" id="SM00028">
    <property type="entry name" value="TPR"/>
    <property type="match status" value="5"/>
</dbReference>
<dbReference type="SUPFAM" id="SSF55874">
    <property type="entry name" value="ATPase domain of HSP90 chaperone/DNA topoisomerase II/histidine kinase"/>
    <property type="match status" value="1"/>
</dbReference>
<dbReference type="eggNOG" id="COG2205">
    <property type="taxonomic scope" value="Bacteria"/>
</dbReference>
<dbReference type="InterPro" id="IPR036097">
    <property type="entry name" value="HisK_dim/P_sf"/>
</dbReference>
<dbReference type="RefSeq" id="WP_027473347.1">
    <property type="nucleotide sequence ID" value="NZ_BAMD01000046.1"/>
</dbReference>
<dbReference type="InterPro" id="IPR003594">
    <property type="entry name" value="HATPase_dom"/>
</dbReference>
<dbReference type="PANTHER" id="PTHR43711">
    <property type="entry name" value="TWO-COMPONENT HISTIDINE KINASE"/>
    <property type="match status" value="1"/>
</dbReference>
<evidence type="ECO:0000256" key="7">
    <source>
        <dbReference type="SAM" id="Coils"/>
    </source>
</evidence>